<protein>
    <recommendedName>
        <fullName evidence="10">B-related factor 1</fullName>
    </recommendedName>
</protein>
<keyword evidence="7" id="KW-0010">Activator</keyword>
<dbReference type="SMART" id="SM00385">
    <property type="entry name" value="CYCLIN"/>
    <property type="match status" value="2"/>
</dbReference>
<dbReference type="GO" id="GO:0017025">
    <property type="term" value="F:TBP-class protein binding"/>
    <property type="evidence" value="ECO:0007669"/>
    <property type="project" value="InterPro"/>
</dbReference>
<dbReference type="Pfam" id="PF00382">
    <property type="entry name" value="TFIIB"/>
    <property type="match status" value="2"/>
</dbReference>
<evidence type="ECO:0000313" key="13">
    <source>
        <dbReference type="EMBL" id="GBG34282.1"/>
    </source>
</evidence>
<dbReference type="GO" id="GO:0008270">
    <property type="term" value="F:zinc ion binding"/>
    <property type="evidence" value="ECO:0007669"/>
    <property type="project" value="UniProtKB-KW"/>
</dbReference>
<keyword evidence="4" id="KW-0863">Zinc-finger</keyword>
<dbReference type="Proteomes" id="UP000241890">
    <property type="component" value="Unassembled WGS sequence"/>
</dbReference>
<dbReference type="GO" id="GO:0001006">
    <property type="term" value="F:RNA polymerase III type 3 promoter sequence-specific DNA binding"/>
    <property type="evidence" value="ECO:0007669"/>
    <property type="project" value="TreeGrafter"/>
</dbReference>
<keyword evidence="8" id="KW-0804">Transcription</keyword>
<evidence type="ECO:0000256" key="6">
    <source>
        <dbReference type="ARBA" id="ARBA00023015"/>
    </source>
</evidence>
<dbReference type="GO" id="GO:0070897">
    <property type="term" value="P:transcription preinitiation complex assembly"/>
    <property type="evidence" value="ECO:0007669"/>
    <property type="project" value="InterPro"/>
</dbReference>
<evidence type="ECO:0000256" key="5">
    <source>
        <dbReference type="ARBA" id="ARBA00022833"/>
    </source>
</evidence>
<dbReference type="GO" id="GO:0097550">
    <property type="term" value="C:transcription preinitiation complex"/>
    <property type="evidence" value="ECO:0007669"/>
    <property type="project" value="TreeGrafter"/>
</dbReference>
<evidence type="ECO:0000256" key="8">
    <source>
        <dbReference type="ARBA" id="ARBA00023163"/>
    </source>
</evidence>
<dbReference type="FunFam" id="1.10.472.10:FF:000002">
    <property type="entry name" value="Transcription factor IIIB 90 kDa subunit"/>
    <property type="match status" value="1"/>
</dbReference>
<dbReference type="FunFam" id="1.10.472.10:FF:000007">
    <property type="entry name" value="Transcription factor IIIB 90 kDa subunit"/>
    <property type="match status" value="1"/>
</dbReference>
<dbReference type="InterPro" id="IPR011665">
    <property type="entry name" value="BRF1_TBP-bd_dom"/>
</dbReference>
<evidence type="ECO:0000256" key="3">
    <source>
        <dbReference type="ARBA" id="ARBA00022723"/>
    </source>
</evidence>
<dbReference type="InterPro" id="IPR036915">
    <property type="entry name" value="Cyclin-like_sf"/>
</dbReference>
<feature type="compositionally biased region" description="Polar residues" evidence="11">
    <location>
        <begin position="33"/>
        <end position="42"/>
    </location>
</feature>
<dbReference type="EMBL" id="BEYU01000186">
    <property type="protein sequence ID" value="GBG34282.1"/>
    <property type="molecule type" value="Genomic_DNA"/>
</dbReference>
<feature type="region of interest" description="Disordered" evidence="11">
    <location>
        <begin position="313"/>
        <end position="340"/>
    </location>
</feature>
<evidence type="ECO:0000259" key="12">
    <source>
        <dbReference type="SMART" id="SM00385"/>
    </source>
</evidence>
<keyword evidence="6" id="KW-0805">Transcription regulation</keyword>
<comment type="similarity">
    <text evidence="2">Belongs to the TFIIB family.</text>
</comment>
<evidence type="ECO:0000256" key="4">
    <source>
        <dbReference type="ARBA" id="ARBA00022771"/>
    </source>
</evidence>
<keyword evidence="3" id="KW-0479">Metal-binding</keyword>
<dbReference type="InterPro" id="IPR013150">
    <property type="entry name" value="TFIIB_cyclin"/>
</dbReference>
<evidence type="ECO:0000256" key="2">
    <source>
        <dbReference type="ARBA" id="ARBA00010857"/>
    </source>
</evidence>
<dbReference type="Pfam" id="PF07741">
    <property type="entry name" value="BRF1"/>
    <property type="match status" value="1"/>
</dbReference>
<dbReference type="GO" id="GO:0005634">
    <property type="term" value="C:nucleus"/>
    <property type="evidence" value="ECO:0007669"/>
    <property type="project" value="UniProtKB-SubCell"/>
</dbReference>
<sequence>MSATNVAFPPPQPPQQRAGTLGDNGSGARASGSRRQCPSSRCGSFNTEATSEGVFCADCGTVIEESSFDLSVSFTDNQDGSRSMNGQFVSNMCTTPYRFSSAGGVGYSRESREVTIANGKKRIQHLAAALKLNHFVDAAHRLFLSAVQRNFVHGRKTTTVVAACLYIVCRQRQAPHLLIDFSDVLQTNVYVLGNCFLKFRRLLNLQLPAIDPAHYIDRFAAKLEFDDKTHEVAKTAHKLVARMKRDWIQTGRRPSGVCGAALIIAARMHGFHRTQREVVNVMKICEETLRKRLVEFEATPSGNLTVEEFLQVELPEEANPPSYTRNRVREEKAKELKDAEGRRLALRNAADAADADKSDRTVPLSLLAEASTTHDDDDGSSITGTEGGAASISATSPTSGRKRTRAEIRAERARAQAQLYSSLERELAQSLKSFEEEEAAAAVEAAASAASAAAAGPPPPSSGAEQGAGPGVDAVSTSSSTDPAHVEREQGNEATGDRTAATGAVSGAGESAQQEGDGDASSKGHAQNLDDSPAAENGEDTTAEDAALPPAPPIAGVQSHDKEATLGGSSSTPAASSAPSTEAEDDLLFENDVESLLLKPDESRMKKVLWQVQNREYLEKERQDRLEGKVKRKRKRKSKQMRDEEANAADPQRTIPETNKRMSKKINYDAWKKLFQS</sequence>
<feature type="region of interest" description="Disordered" evidence="11">
    <location>
        <begin position="625"/>
        <end position="661"/>
    </location>
</feature>
<evidence type="ECO:0000256" key="9">
    <source>
        <dbReference type="ARBA" id="ARBA00023242"/>
    </source>
</evidence>
<organism evidence="13 14">
    <name type="scientific">Hondaea fermentalgiana</name>
    <dbReference type="NCBI Taxonomy" id="2315210"/>
    <lineage>
        <taxon>Eukaryota</taxon>
        <taxon>Sar</taxon>
        <taxon>Stramenopiles</taxon>
        <taxon>Bigyra</taxon>
        <taxon>Labyrinthulomycetes</taxon>
        <taxon>Thraustochytrida</taxon>
        <taxon>Thraustochytriidae</taxon>
        <taxon>Hondaea</taxon>
    </lineage>
</organism>
<feature type="compositionally biased region" description="Low complexity" evidence="11">
    <location>
        <begin position="569"/>
        <end position="581"/>
    </location>
</feature>
<dbReference type="GO" id="GO:0000995">
    <property type="term" value="F:RNA polymerase III general transcription initiation factor activity"/>
    <property type="evidence" value="ECO:0007669"/>
    <property type="project" value="TreeGrafter"/>
</dbReference>
<feature type="compositionally biased region" description="Basic residues" evidence="11">
    <location>
        <begin position="630"/>
        <end position="639"/>
    </location>
</feature>
<dbReference type="GO" id="GO:0000126">
    <property type="term" value="C:transcription factor TFIIIB complex"/>
    <property type="evidence" value="ECO:0007669"/>
    <property type="project" value="TreeGrafter"/>
</dbReference>
<feature type="compositionally biased region" description="Basic and acidic residues" evidence="11">
    <location>
        <begin position="327"/>
        <end position="340"/>
    </location>
</feature>
<comment type="caution">
    <text evidence="13">The sequence shown here is derived from an EMBL/GenBank/DDBJ whole genome shotgun (WGS) entry which is preliminary data.</text>
</comment>
<feature type="domain" description="Cyclin-like" evidence="12">
    <location>
        <begin position="121"/>
        <end position="201"/>
    </location>
</feature>
<dbReference type="PANTHER" id="PTHR11618:SF4">
    <property type="entry name" value="TRANSCRIPTION FACTOR IIIB 90 KDA SUBUNIT"/>
    <property type="match status" value="1"/>
</dbReference>
<dbReference type="InterPro" id="IPR013763">
    <property type="entry name" value="Cyclin-like_dom"/>
</dbReference>
<feature type="region of interest" description="Disordered" evidence="11">
    <location>
        <begin position="437"/>
        <end position="587"/>
    </location>
</feature>
<dbReference type="SUPFAM" id="SSF57783">
    <property type="entry name" value="Zinc beta-ribbon"/>
    <property type="match status" value="1"/>
</dbReference>
<accession>A0A2R5GTU3</accession>
<keyword evidence="9" id="KW-0539">Nucleus</keyword>
<feature type="compositionally biased region" description="Low complexity" evidence="11">
    <location>
        <begin position="440"/>
        <end position="455"/>
    </location>
</feature>
<proteinExistence type="inferred from homology"/>
<dbReference type="PRINTS" id="PR00685">
    <property type="entry name" value="TIFACTORIIB"/>
</dbReference>
<feature type="region of interest" description="Disordered" evidence="11">
    <location>
        <begin position="369"/>
        <end position="407"/>
    </location>
</feature>
<dbReference type="PANTHER" id="PTHR11618">
    <property type="entry name" value="TRANSCRIPTION INITIATION FACTOR IIB-RELATED"/>
    <property type="match status" value="1"/>
</dbReference>
<evidence type="ECO:0000256" key="1">
    <source>
        <dbReference type="ARBA" id="ARBA00004123"/>
    </source>
</evidence>
<dbReference type="CDD" id="cd20554">
    <property type="entry name" value="CYCLIN_TFIIIB90_rpt2"/>
    <property type="match status" value="1"/>
</dbReference>
<dbReference type="AlphaFoldDB" id="A0A2R5GTU3"/>
<gene>
    <name evidence="13" type="ORF">FCC1311_105052</name>
</gene>
<keyword evidence="14" id="KW-1185">Reference proteome</keyword>
<dbReference type="CDD" id="cd20553">
    <property type="entry name" value="CYCLIN_TFIIIB90_rpt1"/>
    <property type="match status" value="1"/>
</dbReference>
<keyword evidence="5" id="KW-0862">Zinc</keyword>
<dbReference type="Gene3D" id="1.10.472.10">
    <property type="entry name" value="Cyclin-like"/>
    <property type="match status" value="2"/>
</dbReference>
<evidence type="ECO:0000256" key="11">
    <source>
        <dbReference type="SAM" id="MobiDB-lite"/>
    </source>
</evidence>
<dbReference type="Gene3D" id="1.20.5.650">
    <property type="entry name" value="Single helix bin"/>
    <property type="match status" value="1"/>
</dbReference>
<dbReference type="SUPFAM" id="SSF47954">
    <property type="entry name" value="Cyclin-like"/>
    <property type="match status" value="2"/>
</dbReference>
<dbReference type="InterPro" id="IPR000812">
    <property type="entry name" value="TFIIB"/>
</dbReference>
<comment type="subcellular location">
    <subcellularLocation>
        <location evidence="1">Nucleus</location>
    </subcellularLocation>
</comment>
<evidence type="ECO:0000256" key="7">
    <source>
        <dbReference type="ARBA" id="ARBA00023159"/>
    </source>
</evidence>
<name>A0A2R5GTU3_9STRA</name>
<feature type="domain" description="Cyclin-like" evidence="12">
    <location>
        <begin position="214"/>
        <end position="298"/>
    </location>
</feature>
<reference evidence="13 14" key="1">
    <citation type="submission" date="2017-12" db="EMBL/GenBank/DDBJ databases">
        <title>Sequencing, de novo assembly and annotation of complete genome of a new Thraustochytrid species, strain FCC1311.</title>
        <authorList>
            <person name="Sedici K."/>
            <person name="Godart F."/>
            <person name="Aiese Cigliano R."/>
            <person name="Sanseverino W."/>
            <person name="Barakat M."/>
            <person name="Ortet P."/>
            <person name="Marechal E."/>
            <person name="Cagnac O."/>
            <person name="Amato A."/>
        </authorList>
    </citation>
    <scope>NUCLEOTIDE SEQUENCE [LARGE SCALE GENOMIC DNA]</scope>
</reference>
<dbReference type="InParanoid" id="A0A2R5GTU3"/>
<feature type="region of interest" description="Disordered" evidence="11">
    <location>
        <begin position="1"/>
        <end position="42"/>
    </location>
</feature>
<evidence type="ECO:0000313" key="14">
    <source>
        <dbReference type="Proteomes" id="UP000241890"/>
    </source>
</evidence>
<dbReference type="OrthoDB" id="511529at2759"/>
<evidence type="ECO:0000256" key="10">
    <source>
        <dbReference type="ARBA" id="ARBA00031009"/>
    </source>
</evidence>